<dbReference type="Proteomes" id="UP000637002">
    <property type="component" value="Unassembled WGS sequence"/>
</dbReference>
<dbReference type="SUPFAM" id="SSF111369">
    <property type="entry name" value="HlyD-like secretion proteins"/>
    <property type="match status" value="1"/>
</dbReference>
<evidence type="ECO:0000259" key="5">
    <source>
        <dbReference type="Pfam" id="PF25917"/>
    </source>
</evidence>
<dbReference type="InterPro" id="IPR058627">
    <property type="entry name" value="MdtA-like_C"/>
</dbReference>
<dbReference type="Pfam" id="PF25917">
    <property type="entry name" value="BSH_RND"/>
    <property type="match status" value="1"/>
</dbReference>
<dbReference type="PANTHER" id="PTHR30158:SF3">
    <property type="entry name" value="MULTIDRUG EFFLUX PUMP SUBUNIT ACRA-RELATED"/>
    <property type="match status" value="1"/>
</dbReference>
<comment type="similarity">
    <text evidence="2">Belongs to the membrane fusion protein (MFP) (TC 8.A.1) family.</text>
</comment>
<evidence type="ECO:0000256" key="3">
    <source>
        <dbReference type="SAM" id="Coils"/>
    </source>
</evidence>
<reference evidence="8" key="2">
    <citation type="submission" date="2020-09" db="EMBL/GenBank/DDBJ databases">
        <authorList>
            <person name="Sun Q."/>
            <person name="Zhou Y."/>
        </authorList>
    </citation>
    <scope>NUCLEOTIDE SEQUENCE</scope>
    <source>
        <strain evidence="8">CGMCC 1.12919</strain>
    </source>
</reference>
<evidence type="ECO:0000256" key="1">
    <source>
        <dbReference type="ARBA" id="ARBA00004196"/>
    </source>
</evidence>
<comment type="subcellular location">
    <subcellularLocation>
        <location evidence="1">Cell envelope</location>
    </subcellularLocation>
</comment>
<dbReference type="InterPro" id="IPR058624">
    <property type="entry name" value="MdtA-like_HH"/>
</dbReference>
<feature type="domain" description="Multidrug resistance protein MdtA-like C-terminal permuted SH3" evidence="7">
    <location>
        <begin position="295"/>
        <end position="357"/>
    </location>
</feature>
<reference evidence="8" key="1">
    <citation type="journal article" date="2014" name="Int. J. Syst. Evol. Microbiol.">
        <title>Complete genome sequence of Corynebacterium casei LMG S-19264T (=DSM 44701T), isolated from a smear-ripened cheese.</title>
        <authorList>
            <consortium name="US DOE Joint Genome Institute (JGI-PGF)"/>
            <person name="Walter F."/>
            <person name="Albersmeier A."/>
            <person name="Kalinowski J."/>
            <person name="Ruckert C."/>
        </authorList>
    </citation>
    <scope>NUCLEOTIDE SEQUENCE</scope>
    <source>
        <strain evidence="8">CGMCC 1.12919</strain>
    </source>
</reference>
<dbReference type="Pfam" id="PF25876">
    <property type="entry name" value="HH_MFP_RND"/>
    <property type="match status" value="1"/>
</dbReference>
<dbReference type="FunFam" id="2.40.420.20:FF:000001">
    <property type="entry name" value="Efflux RND transporter periplasmic adaptor subunit"/>
    <property type="match status" value="1"/>
</dbReference>
<evidence type="ECO:0000313" key="8">
    <source>
        <dbReference type="EMBL" id="GGC72493.1"/>
    </source>
</evidence>
<dbReference type="Pfam" id="PF25944">
    <property type="entry name" value="Beta-barrel_RND"/>
    <property type="match status" value="1"/>
</dbReference>
<dbReference type="GO" id="GO:0046677">
    <property type="term" value="P:response to antibiotic"/>
    <property type="evidence" value="ECO:0007669"/>
    <property type="project" value="TreeGrafter"/>
</dbReference>
<dbReference type="GO" id="GO:0005886">
    <property type="term" value="C:plasma membrane"/>
    <property type="evidence" value="ECO:0007669"/>
    <property type="project" value="UniProtKB-SubCell"/>
</dbReference>
<sequence length="395" mass="41983">MLLIAPLALSACTEPSAKAQAAPPAPPPEVAVMTVTPEPIPYERELPGRVTPTRIAEVRARVGGLVVKRTFEQGSRVTEGSVLYTIDPAPYRVELASAEAALDRAEANLVLTRQQAERLKALLSRQAASQAQYDVAVATQKQAEADVDAAKASRDRARLNLDYTNVRAPISGKIGRALLTEGALIDATGGGVLATIQQLDPIYVDITQSVGELNRLRRDLASGELASLDEAAAAVQLILDDGTPYGHPGKLLFSDVTTDPGTGQVTLRVQFPNPHDELLPGMYVRARLQQGVDVDAITLPQQAIQRTVDGKAEVWVVKADDKVMRQPVELGPVVGSSWLVRQGLKPGERVVVEGFQRINAGMQVRPTAAPTAARTRQASAQAAGNVSSAGSALIR</sequence>
<comment type="caution">
    <text evidence="8">The sequence shown here is derived from an EMBL/GenBank/DDBJ whole genome shotgun (WGS) entry which is preliminary data.</text>
</comment>
<evidence type="ECO:0000259" key="4">
    <source>
        <dbReference type="Pfam" id="PF25876"/>
    </source>
</evidence>
<protein>
    <submittedName>
        <fullName evidence="8">MexE family multidrug efflux RND transporter periplasmic adaptor subunit</fullName>
    </submittedName>
</protein>
<gene>
    <name evidence="8" type="ORF">GCM10010994_33640</name>
</gene>
<dbReference type="InterPro" id="IPR058626">
    <property type="entry name" value="MdtA-like_b-barrel"/>
</dbReference>
<dbReference type="InterPro" id="IPR058625">
    <property type="entry name" value="MdtA-like_BSH"/>
</dbReference>
<dbReference type="EMBL" id="BMGG01000006">
    <property type="protein sequence ID" value="GGC72493.1"/>
    <property type="molecule type" value="Genomic_DNA"/>
</dbReference>
<dbReference type="AlphaFoldDB" id="A0A916UH74"/>
<evidence type="ECO:0000256" key="2">
    <source>
        <dbReference type="ARBA" id="ARBA00009477"/>
    </source>
</evidence>
<feature type="domain" description="Multidrug resistance protein MdtA-like barrel-sandwich hybrid" evidence="5">
    <location>
        <begin position="54"/>
        <end position="196"/>
    </location>
</feature>
<dbReference type="Gene3D" id="2.40.50.100">
    <property type="match status" value="1"/>
</dbReference>
<dbReference type="Pfam" id="PF25967">
    <property type="entry name" value="RND-MFP_C"/>
    <property type="match status" value="1"/>
</dbReference>
<feature type="domain" description="Multidrug resistance protein MdtA-like alpha-helical hairpin" evidence="4">
    <location>
        <begin position="94"/>
        <end position="164"/>
    </location>
</feature>
<dbReference type="PANTHER" id="PTHR30158">
    <property type="entry name" value="ACRA/E-RELATED COMPONENT OF DRUG EFFLUX TRANSPORTER"/>
    <property type="match status" value="1"/>
</dbReference>
<dbReference type="Gene3D" id="2.40.30.170">
    <property type="match status" value="1"/>
</dbReference>
<dbReference type="NCBIfam" id="TIGR01730">
    <property type="entry name" value="RND_mfp"/>
    <property type="match status" value="1"/>
</dbReference>
<feature type="coiled-coil region" evidence="3">
    <location>
        <begin position="95"/>
        <end position="160"/>
    </location>
</feature>
<dbReference type="InterPro" id="IPR006143">
    <property type="entry name" value="RND_pump_MFP"/>
</dbReference>
<proteinExistence type="inferred from homology"/>
<dbReference type="Gene3D" id="1.10.287.470">
    <property type="entry name" value="Helix hairpin bin"/>
    <property type="match status" value="1"/>
</dbReference>
<accession>A0A916UH74</accession>
<evidence type="ECO:0000259" key="6">
    <source>
        <dbReference type="Pfam" id="PF25944"/>
    </source>
</evidence>
<evidence type="ECO:0000313" key="9">
    <source>
        <dbReference type="Proteomes" id="UP000637002"/>
    </source>
</evidence>
<name>A0A916UH74_9HYPH</name>
<dbReference type="GO" id="GO:0022857">
    <property type="term" value="F:transmembrane transporter activity"/>
    <property type="evidence" value="ECO:0007669"/>
    <property type="project" value="InterPro"/>
</dbReference>
<dbReference type="Gene3D" id="2.40.420.20">
    <property type="match status" value="1"/>
</dbReference>
<evidence type="ECO:0000259" key="7">
    <source>
        <dbReference type="Pfam" id="PF25967"/>
    </source>
</evidence>
<keyword evidence="3" id="KW-0175">Coiled coil</keyword>
<organism evidence="8 9">
    <name type="scientific">Chelatococcus reniformis</name>
    <dbReference type="NCBI Taxonomy" id="1494448"/>
    <lineage>
        <taxon>Bacteria</taxon>
        <taxon>Pseudomonadati</taxon>
        <taxon>Pseudomonadota</taxon>
        <taxon>Alphaproteobacteria</taxon>
        <taxon>Hyphomicrobiales</taxon>
        <taxon>Chelatococcaceae</taxon>
        <taxon>Chelatococcus</taxon>
    </lineage>
</organism>
<feature type="domain" description="Multidrug resistance protein MdtA-like beta-barrel" evidence="6">
    <location>
        <begin position="201"/>
        <end position="291"/>
    </location>
</feature>
<keyword evidence="9" id="KW-1185">Reference proteome</keyword>